<evidence type="ECO:0000313" key="2">
    <source>
        <dbReference type="Proteomes" id="UP000285379"/>
    </source>
</evidence>
<dbReference type="RefSeq" id="WP_005778733.1">
    <property type="nucleotide sequence ID" value="NZ_QRYT01000037.1"/>
</dbReference>
<dbReference type="Gene3D" id="1.10.10.60">
    <property type="entry name" value="Homeodomain-like"/>
    <property type="match status" value="1"/>
</dbReference>
<dbReference type="EMBL" id="QRYT01000037">
    <property type="protein sequence ID" value="RGV06606.1"/>
    <property type="molecule type" value="Genomic_DNA"/>
</dbReference>
<comment type="caution">
    <text evidence="1">The sequence shown here is derived from an EMBL/GenBank/DDBJ whole genome shotgun (WGS) entry which is preliminary data.</text>
</comment>
<dbReference type="Pfam" id="PF20901">
    <property type="entry name" value="Sf6_terminase"/>
    <property type="match status" value="1"/>
</dbReference>
<sequence length="176" mass="19753">MAKYNTKIVETICSLIRADSYTIAEVCRLSGISESTFHEWKASKPEFSECIKKAEAARMEFFVTEAKKSLLKKIQGYTVDESKTVYVDSKESEIDPKTGKKVVKPKVKEQTIIKKHIQPDTAAIIFTLTNGDPDNFKNRQSAEVTGKDGKDLFGNLTDEELDAKIADIERRLANGK</sequence>
<gene>
    <name evidence="1" type="ORF">DWW27_14740</name>
</gene>
<proteinExistence type="predicted"/>
<dbReference type="InterPro" id="IPR048683">
    <property type="entry name" value="Sf6_terminase"/>
</dbReference>
<reference evidence="1 2" key="1">
    <citation type="submission" date="2018-08" db="EMBL/GenBank/DDBJ databases">
        <title>A genome reference for cultivated species of the human gut microbiota.</title>
        <authorList>
            <person name="Zou Y."/>
            <person name="Xue W."/>
            <person name="Luo G."/>
        </authorList>
    </citation>
    <scope>NUCLEOTIDE SEQUENCE [LARGE SCALE GENOMIC DNA]</scope>
    <source>
        <strain evidence="1 2">AF14-8</strain>
    </source>
</reference>
<accession>A0A412VJC8</accession>
<dbReference type="Proteomes" id="UP000285379">
    <property type="component" value="Unassembled WGS sequence"/>
</dbReference>
<organism evidence="1 2">
    <name type="scientific">Phocaeicola vulgatus</name>
    <name type="common">Bacteroides vulgatus</name>
    <dbReference type="NCBI Taxonomy" id="821"/>
    <lineage>
        <taxon>Bacteria</taxon>
        <taxon>Pseudomonadati</taxon>
        <taxon>Bacteroidota</taxon>
        <taxon>Bacteroidia</taxon>
        <taxon>Bacteroidales</taxon>
        <taxon>Bacteroidaceae</taxon>
        <taxon>Phocaeicola</taxon>
    </lineage>
</organism>
<evidence type="ECO:0000313" key="1">
    <source>
        <dbReference type="EMBL" id="RGV06606.1"/>
    </source>
</evidence>
<protein>
    <submittedName>
        <fullName evidence="1">Uncharacterized protein</fullName>
    </submittedName>
</protein>
<name>A0A412VJC8_PHOVU</name>
<dbReference type="AlphaFoldDB" id="A0A412VJC8"/>